<gene>
    <name evidence="1" type="ORF">FQN60_009777</name>
</gene>
<dbReference type="AlphaFoldDB" id="A0A5J5DK53"/>
<reference evidence="1 2" key="1">
    <citation type="submission" date="2019-08" db="EMBL/GenBank/DDBJ databases">
        <title>A chromosome-level genome assembly, high-density linkage maps, and genome scans reveal the genomic architecture of hybrid incompatibilities underlying speciation via character displacement in darters (Percidae: Etheostominae).</title>
        <authorList>
            <person name="Moran R.L."/>
            <person name="Catchen J.M."/>
            <person name="Fuller R.C."/>
        </authorList>
    </citation>
    <scope>NUCLEOTIDE SEQUENCE [LARGE SCALE GENOMIC DNA]</scope>
    <source>
        <strain evidence="1">EspeVRDwgs_2016</strain>
        <tissue evidence="1">Muscle</tissue>
    </source>
</reference>
<dbReference type="EMBL" id="VOFY01000004">
    <property type="protein sequence ID" value="KAA8593661.1"/>
    <property type="molecule type" value="Genomic_DNA"/>
</dbReference>
<protein>
    <submittedName>
        <fullName evidence="1">Uncharacterized protein</fullName>
    </submittedName>
</protein>
<dbReference type="Proteomes" id="UP000327493">
    <property type="component" value="Chromosome 4"/>
</dbReference>
<evidence type="ECO:0000313" key="2">
    <source>
        <dbReference type="Proteomes" id="UP000327493"/>
    </source>
</evidence>
<name>A0A5J5DK53_9PERO</name>
<evidence type="ECO:0000313" key="1">
    <source>
        <dbReference type="EMBL" id="KAA8593661.1"/>
    </source>
</evidence>
<accession>A0A5J5DK53</accession>
<comment type="caution">
    <text evidence="1">The sequence shown here is derived from an EMBL/GenBank/DDBJ whole genome shotgun (WGS) entry which is preliminary data.</text>
</comment>
<organism evidence="1 2">
    <name type="scientific">Etheostoma spectabile</name>
    <name type="common">orangethroat darter</name>
    <dbReference type="NCBI Taxonomy" id="54343"/>
    <lineage>
        <taxon>Eukaryota</taxon>
        <taxon>Metazoa</taxon>
        <taxon>Chordata</taxon>
        <taxon>Craniata</taxon>
        <taxon>Vertebrata</taxon>
        <taxon>Euteleostomi</taxon>
        <taxon>Actinopterygii</taxon>
        <taxon>Neopterygii</taxon>
        <taxon>Teleostei</taxon>
        <taxon>Neoteleostei</taxon>
        <taxon>Acanthomorphata</taxon>
        <taxon>Eupercaria</taxon>
        <taxon>Perciformes</taxon>
        <taxon>Percoidei</taxon>
        <taxon>Percidae</taxon>
        <taxon>Etheostomatinae</taxon>
        <taxon>Etheostoma</taxon>
    </lineage>
</organism>
<proteinExistence type="predicted"/>
<sequence>MILNSIPPCQCSYRQSSCTAVCREWTYLANCTGLLEKRVTRLTLSARCLNGPSPSPSSASSSPTSEIFRKLICELKQMCRAATCTTTGHTMASQRPISNVKPLSLLHCWPEEHDQLQSTRPLLHQF</sequence>
<keyword evidence="2" id="KW-1185">Reference proteome</keyword>